<dbReference type="SMR" id="A0A803M9I0"/>
<dbReference type="GO" id="GO:0004857">
    <property type="term" value="F:enzyme inhibitor activity"/>
    <property type="evidence" value="ECO:0007669"/>
    <property type="project" value="InterPro"/>
</dbReference>
<dbReference type="OMA" id="NIDEVCR"/>
<proteinExistence type="predicted"/>
<dbReference type="InterPro" id="IPR006501">
    <property type="entry name" value="Pectinesterase_inhib_dom"/>
</dbReference>
<accession>A0A803M9I0</accession>
<dbReference type="Pfam" id="PF04043">
    <property type="entry name" value="PMEI"/>
    <property type="match status" value="1"/>
</dbReference>
<protein>
    <recommendedName>
        <fullName evidence="2">Pectinesterase inhibitor domain-containing protein</fullName>
    </recommendedName>
</protein>
<feature type="signal peptide" evidence="1">
    <location>
        <begin position="1"/>
        <end position="19"/>
    </location>
</feature>
<dbReference type="InterPro" id="IPR035513">
    <property type="entry name" value="Invertase/methylesterase_inhib"/>
</dbReference>
<evidence type="ECO:0000313" key="4">
    <source>
        <dbReference type="Proteomes" id="UP000596660"/>
    </source>
</evidence>
<dbReference type="Gene3D" id="1.20.140.40">
    <property type="entry name" value="Invertase/pectin methylesterase inhibitor family protein"/>
    <property type="match status" value="1"/>
</dbReference>
<keyword evidence="1" id="KW-0732">Signal</keyword>
<reference evidence="3" key="1">
    <citation type="journal article" date="2017" name="Nature">
        <title>The genome of Chenopodium quinoa.</title>
        <authorList>
            <person name="Jarvis D.E."/>
            <person name="Ho Y.S."/>
            <person name="Lightfoot D.J."/>
            <person name="Schmoeckel S.M."/>
            <person name="Li B."/>
            <person name="Borm T.J.A."/>
            <person name="Ohyanagi H."/>
            <person name="Mineta K."/>
            <person name="Michell C.T."/>
            <person name="Saber N."/>
            <person name="Kharbatia N.M."/>
            <person name="Rupper R.R."/>
            <person name="Sharp A.R."/>
            <person name="Dally N."/>
            <person name="Boughton B.A."/>
            <person name="Woo Y.H."/>
            <person name="Gao G."/>
            <person name="Schijlen E.G.W.M."/>
            <person name="Guo X."/>
            <person name="Momin A.A."/>
            <person name="Negrao S."/>
            <person name="Al-Babili S."/>
            <person name="Gehring C."/>
            <person name="Roessner U."/>
            <person name="Jung C."/>
            <person name="Murphy K."/>
            <person name="Arold S.T."/>
            <person name="Gojobori T."/>
            <person name="van der Linden C.G."/>
            <person name="van Loo E.N."/>
            <person name="Jellen E.N."/>
            <person name="Maughan P.J."/>
            <person name="Tester M."/>
        </authorList>
    </citation>
    <scope>NUCLEOTIDE SEQUENCE [LARGE SCALE GENOMIC DNA]</scope>
    <source>
        <strain evidence="3">cv. PI 614886</strain>
    </source>
</reference>
<reference evidence="3" key="2">
    <citation type="submission" date="2021-03" db="UniProtKB">
        <authorList>
            <consortium name="EnsemblPlants"/>
        </authorList>
    </citation>
    <scope>IDENTIFICATION</scope>
</reference>
<dbReference type="EnsemblPlants" id="AUR62025556-RA">
    <property type="protein sequence ID" value="AUR62025556-RA:cds"/>
    <property type="gene ID" value="AUR62025556"/>
</dbReference>
<dbReference type="SUPFAM" id="SSF101148">
    <property type="entry name" value="Plant invertase/pectin methylesterase inhibitor"/>
    <property type="match status" value="1"/>
</dbReference>
<sequence>MKLQALSFFLLTLFTICIAKHVKLNYNIDETQTNVPKLTPPSAADGKDEIFNIDEVCRASTAGGKCTSVLKSLGGDKKDVKPSKFSDKVVKHAQSEFGHASTKARKEMREDDAIIEVKKALSHCVKLYLDMNDELRGLYAVGLKSSNYGTTAEKFIHMAQIYPKHCEDELTKAGTSGEKLGLYENYKDLEDLGNIVDVVTRYVSANSKQKAVGGGKKKLN</sequence>
<feature type="chain" id="PRO_5031032308" description="Pectinesterase inhibitor domain-containing protein" evidence="1">
    <location>
        <begin position="20"/>
        <end position="220"/>
    </location>
</feature>
<evidence type="ECO:0000256" key="1">
    <source>
        <dbReference type="SAM" id="SignalP"/>
    </source>
</evidence>
<name>A0A803M9I0_CHEQI</name>
<dbReference type="Gramene" id="AUR62025556-RA">
    <property type="protein sequence ID" value="AUR62025556-RA:cds"/>
    <property type="gene ID" value="AUR62025556"/>
</dbReference>
<dbReference type="AlphaFoldDB" id="A0A803M9I0"/>
<organism evidence="3 4">
    <name type="scientific">Chenopodium quinoa</name>
    <name type="common">Quinoa</name>
    <dbReference type="NCBI Taxonomy" id="63459"/>
    <lineage>
        <taxon>Eukaryota</taxon>
        <taxon>Viridiplantae</taxon>
        <taxon>Streptophyta</taxon>
        <taxon>Embryophyta</taxon>
        <taxon>Tracheophyta</taxon>
        <taxon>Spermatophyta</taxon>
        <taxon>Magnoliopsida</taxon>
        <taxon>eudicotyledons</taxon>
        <taxon>Gunneridae</taxon>
        <taxon>Pentapetalae</taxon>
        <taxon>Caryophyllales</taxon>
        <taxon>Chenopodiaceae</taxon>
        <taxon>Chenopodioideae</taxon>
        <taxon>Atripliceae</taxon>
        <taxon>Chenopodium</taxon>
    </lineage>
</organism>
<evidence type="ECO:0000259" key="2">
    <source>
        <dbReference type="Pfam" id="PF04043"/>
    </source>
</evidence>
<keyword evidence="4" id="KW-1185">Reference proteome</keyword>
<evidence type="ECO:0000313" key="3">
    <source>
        <dbReference type="EnsemblPlants" id="AUR62025556-RA:cds"/>
    </source>
</evidence>
<dbReference type="Proteomes" id="UP000596660">
    <property type="component" value="Unplaced"/>
</dbReference>
<feature type="domain" description="Pectinesterase inhibitor" evidence="2">
    <location>
        <begin position="53"/>
        <end position="174"/>
    </location>
</feature>